<feature type="chain" id="PRO_5017230692" evidence="12">
    <location>
        <begin position="23"/>
        <end position="254"/>
    </location>
</feature>
<keyword evidence="2" id="KW-0964">Secreted</keyword>
<dbReference type="PANTHER" id="PTHR15427:SF26">
    <property type="entry name" value="COMPLEMENT C1Q SUBCOMPONENT SUBUNIT A"/>
    <property type="match status" value="1"/>
</dbReference>
<keyword evidence="12" id="KW-0732">Signal</keyword>
<organism evidence="14 15">
    <name type="scientific">Astyanax mexicanus</name>
    <name type="common">Blind cave fish</name>
    <name type="synonym">Astyanax fasciatus mexicanus</name>
    <dbReference type="NCBI Taxonomy" id="7994"/>
    <lineage>
        <taxon>Eukaryota</taxon>
        <taxon>Metazoa</taxon>
        <taxon>Chordata</taxon>
        <taxon>Craniata</taxon>
        <taxon>Vertebrata</taxon>
        <taxon>Euteleostomi</taxon>
        <taxon>Actinopterygii</taxon>
        <taxon>Neopterygii</taxon>
        <taxon>Teleostei</taxon>
        <taxon>Ostariophysi</taxon>
        <taxon>Characiformes</taxon>
        <taxon>Characoidei</taxon>
        <taxon>Acestrorhamphidae</taxon>
        <taxon>Acestrorhamphinae</taxon>
        <taxon>Astyanax</taxon>
    </lineage>
</organism>
<protein>
    <submittedName>
        <fullName evidence="14">Complement component 1, q subcomponent, A chain</fullName>
    </submittedName>
</protein>
<keyword evidence="5" id="KW-0677">Repeat</keyword>
<evidence type="ECO:0000256" key="6">
    <source>
        <dbReference type="ARBA" id="ARBA00022859"/>
    </source>
</evidence>
<evidence type="ECO:0000256" key="9">
    <source>
        <dbReference type="ARBA" id="ARBA00023180"/>
    </source>
</evidence>
<dbReference type="GO" id="GO:0006958">
    <property type="term" value="P:complement activation, classical pathway"/>
    <property type="evidence" value="ECO:0007669"/>
    <property type="project" value="UniProtKB-KW"/>
</dbReference>
<feature type="domain" description="C1q" evidence="13">
    <location>
        <begin position="114"/>
        <end position="254"/>
    </location>
</feature>
<reference evidence="14" key="4">
    <citation type="submission" date="2025-09" db="UniProtKB">
        <authorList>
            <consortium name="Ensembl"/>
        </authorList>
    </citation>
    <scope>IDENTIFICATION</scope>
</reference>
<evidence type="ECO:0000256" key="10">
    <source>
        <dbReference type="ARBA" id="ARBA00023278"/>
    </source>
</evidence>
<evidence type="ECO:0000256" key="2">
    <source>
        <dbReference type="ARBA" id="ARBA00022525"/>
    </source>
</evidence>
<feature type="compositionally biased region" description="Basic and acidic residues" evidence="11">
    <location>
        <begin position="44"/>
        <end position="53"/>
    </location>
</feature>
<dbReference type="PANTHER" id="PTHR15427">
    <property type="entry name" value="EMILIN ELASTIN MICROFIBRIL INTERFACE-LOCATED PROTEIN ELASTIN MICROFIBRIL INTERFACER"/>
    <property type="match status" value="1"/>
</dbReference>
<dbReference type="InParanoid" id="A0A3B1JIH8"/>
<dbReference type="GO" id="GO:0045087">
    <property type="term" value="P:innate immune response"/>
    <property type="evidence" value="ECO:0007669"/>
    <property type="project" value="UniProtKB-KW"/>
</dbReference>
<feature type="compositionally biased region" description="Low complexity" evidence="11">
    <location>
        <begin position="83"/>
        <end position="93"/>
    </location>
</feature>
<dbReference type="Gene3D" id="2.60.120.40">
    <property type="match status" value="1"/>
</dbReference>
<evidence type="ECO:0000256" key="3">
    <source>
        <dbReference type="ARBA" id="ARBA00022530"/>
    </source>
</evidence>
<sequence>MQLAGHLFAAVWVAGLFSFSLCQDDCKRLDGKPGKPGNPGRDGSPGEKGEKGDPTPQVHLSEEEMVALKGEQGEQGHRGQMGLQGFEGLLGPEGPAGPAGPDGVTAANSGDVNSGASKVAFSVVRTDKQITTYNTPVIFDKAITNEHNDFKTNSGRFTCSVAGVYYFVFHFVSEVNLCLKLKTDTNPVVDLTFCDFNLQRRSQVLSGGAVLKLAKGNRVWIERVNPHNMPSSERITMKNEMSLVFSGFLIFSTD</sequence>
<reference evidence="15" key="1">
    <citation type="submission" date="2013-03" db="EMBL/GenBank/DDBJ databases">
        <authorList>
            <person name="Jeffery W."/>
            <person name="Warren W."/>
            <person name="Wilson R.K."/>
        </authorList>
    </citation>
    <scope>NUCLEOTIDE SEQUENCE</scope>
    <source>
        <strain evidence="15">female</strain>
    </source>
</reference>
<evidence type="ECO:0000256" key="5">
    <source>
        <dbReference type="ARBA" id="ARBA00022737"/>
    </source>
</evidence>
<keyword evidence="3" id="KW-0272">Extracellular matrix</keyword>
<keyword evidence="4" id="KW-0399">Innate immunity</keyword>
<dbReference type="InterPro" id="IPR008983">
    <property type="entry name" value="Tumour_necrosis_fac-like_dom"/>
</dbReference>
<evidence type="ECO:0000256" key="8">
    <source>
        <dbReference type="ARBA" id="ARBA00023157"/>
    </source>
</evidence>
<dbReference type="SMART" id="SM00110">
    <property type="entry name" value="C1Q"/>
    <property type="match status" value="1"/>
</dbReference>
<dbReference type="GeneTree" id="ENSGT00940000162143"/>
<dbReference type="SUPFAM" id="SSF49842">
    <property type="entry name" value="TNF-like"/>
    <property type="match status" value="1"/>
</dbReference>
<evidence type="ECO:0000256" key="11">
    <source>
        <dbReference type="SAM" id="MobiDB-lite"/>
    </source>
</evidence>
<dbReference type="InterPro" id="IPR050392">
    <property type="entry name" value="Collagen/C1q_domain"/>
</dbReference>
<dbReference type="Ensembl" id="ENSAMXT00000053679.1">
    <property type="protein sequence ID" value="ENSAMXP00000042212.1"/>
    <property type="gene ID" value="ENSAMXG00000041621.1"/>
</dbReference>
<evidence type="ECO:0000256" key="12">
    <source>
        <dbReference type="SAM" id="SignalP"/>
    </source>
</evidence>
<reference evidence="15" key="2">
    <citation type="journal article" date="2014" name="Nat. Commun.">
        <title>The cavefish genome reveals candidate genes for eye loss.</title>
        <authorList>
            <person name="McGaugh S.E."/>
            <person name="Gross J.B."/>
            <person name="Aken B."/>
            <person name="Blin M."/>
            <person name="Borowsky R."/>
            <person name="Chalopin D."/>
            <person name="Hinaux H."/>
            <person name="Jeffery W.R."/>
            <person name="Keene A."/>
            <person name="Ma L."/>
            <person name="Minx P."/>
            <person name="Murphy D."/>
            <person name="O'Quin K.E."/>
            <person name="Retaux S."/>
            <person name="Rohner N."/>
            <person name="Searle S.M."/>
            <person name="Stahl B.A."/>
            <person name="Tabin C."/>
            <person name="Volff J.N."/>
            <person name="Yoshizawa M."/>
            <person name="Warren W.C."/>
        </authorList>
    </citation>
    <scope>NUCLEOTIDE SEQUENCE [LARGE SCALE GENOMIC DNA]</scope>
    <source>
        <strain evidence="15">female</strain>
    </source>
</reference>
<keyword evidence="6" id="KW-0391">Immunity</keyword>
<dbReference type="GO" id="GO:0005581">
    <property type="term" value="C:collagen trimer"/>
    <property type="evidence" value="ECO:0007669"/>
    <property type="project" value="UniProtKB-KW"/>
</dbReference>
<dbReference type="Pfam" id="PF00386">
    <property type="entry name" value="C1q"/>
    <property type="match status" value="1"/>
</dbReference>
<dbReference type="STRING" id="7994.ENSAMXP00000042212"/>
<evidence type="ECO:0000259" key="13">
    <source>
        <dbReference type="PROSITE" id="PS50871"/>
    </source>
</evidence>
<keyword evidence="10" id="KW-0379">Hydroxylation</keyword>
<keyword evidence="15" id="KW-1185">Reference proteome</keyword>
<reference evidence="14" key="3">
    <citation type="submission" date="2025-08" db="UniProtKB">
        <authorList>
            <consortium name="Ensembl"/>
        </authorList>
    </citation>
    <scope>IDENTIFICATION</scope>
</reference>
<evidence type="ECO:0000313" key="14">
    <source>
        <dbReference type="Ensembl" id="ENSAMXP00000042212.1"/>
    </source>
</evidence>
<keyword evidence="8" id="KW-1015">Disulfide bond</keyword>
<feature type="signal peptide" evidence="12">
    <location>
        <begin position="1"/>
        <end position="22"/>
    </location>
</feature>
<dbReference type="AlphaFoldDB" id="A0A3B1JIH8"/>
<dbReference type="PROSITE" id="PS50871">
    <property type="entry name" value="C1Q"/>
    <property type="match status" value="1"/>
</dbReference>
<proteinExistence type="predicted"/>
<keyword evidence="7" id="KW-0180">Complement pathway</keyword>
<dbReference type="Proteomes" id="UP000018467">
    <property type="component" value="Unassembled WGS sequence"/>
</dbReference>
<evidence type="ECO:0000256" key="4">
    <source>
        <dbReference type="ARBA" id="ARBA00022588"/>
    </source>
</evidence>
<dbReference type="InterPro" id="IPR001073">
    <property type="entry name" value="C1q_dom"/>
</dbReference>
<evidence type="ECO:0000256" key="7">
    <source>
        <dbReference type="ARBA" id="ARBA00022875"/>
    </source>
</evidence>
<comment type="subcellular location">
    <subcellularLocation>
        <location evidence="1">Secreted</location>
        <location evidence="1">Extracellular space</location>
        <location evidence="1">Extracellular matrix</location>
    </subcellularLocation>
</comment>
<feature type="region of interest" description="Disordered" evidence="11">
    <location>
        <begin position="29"/>
        <end position="57"/>
    </location>
</feature>
<dbReference type="Bgee" id="ENSAMXG00000041621">
    <property type="expression patterns" value="Expressed in mesonephros and 13 other cell types or tissues"/>
</dbReference>
<keyword evidence="9" id="KW-0325">Glycoprotein</keyword>
<name>A0A3B1JIH8_ASTMX</name>
<evidence type="ECO:0000256" key="1">
    <source>
        <dbReference type="ARBA" id="ARBA00004498"/>
    </source>
</evidence>
<dbReference type="PRINTS" id="PR00007">
    <property type="entry name" value="COMPLEMNTC1Q"/>
</dbReference>
<accession>A0A3B1JIH8</accession>
<evidence type="ECO:0000313" key="15">
    <source>
        <dbReference type="Proteomes" id="UP000018467"/>
    </source>
</evidence>
<feature type="region of interest" description="Disordered" evidence="11">
    <location>
        <begin position="71"/>
        <end position="110"/>
    </location>
</feature>